<proteinExistence type="predicted"/>
<gene>
    <name evidence="11" type="ORF">ESB00_02430</name>
</gene>
<keyword evidence="4" id="KW-1003">Cell membrane</keyword>
<dbReference type="GO" id="GO:0042910">
    <property type="term" value="F:xenobiotic transmembrane transporter activity"/>
    <property type="evidence" value="ECO:0007669"/>
    <property type="project" value="InterPro"/>
</dbReference>
<evidence type="ECO:0000313" key="12">
    <source>
        <dbReference type="Proteomes" id="UP000290218"/>
    </source>
</evidence>
<dbReference type="GO" id="GO:0005886">
    <property type="term" value="C:plasma membrane"/>
    <property type="evidence" value="ECO:0007669"/>
    <property type="project" value="UniProtKB-SubCell"/>
</dbReference>
<keyword evidence="6 10" id="KW-1133">Transmembrane helix</keyword>
<evidence type="ECO:0000256" key="5">
    <source>
        <dbReference type="ARBA" id="ARBA00022692"/>
    </source>
</evidence>
<keyword evidence="12" id="KW-1185">Reference proteome</keyword>
<feature type="transmembrane region" description="Helical" evidence="10">
    <location>
        <begin position="157"/>
        <end position="178"/>
    </location>
</feature>
<dbReference type="Pfam" id="PF01554">
    <property type="entry name" value="MatE"/>
    <property type="match status" value="2"/>
</dbReference>
<dbReference type="InterPro" id="IPR050222">
    <property type="entry name" value="MATE_MdtK"/>
</dbReference>
<dbReference type="EMBL" id="SDHX01000001">
    <property type="protein sequence ID" value="RXK54774.1"/>
    <property type="molecule type" value="Genomic_DNA"/>
</dbReference>
<feature type="transmembrane region" description="Helical" evidence="10">
    <location>
        <begin position="379"/>
        <end position="400"/>
    </location>
</feature>
<feature type="transmembrane region" description="Helical" evidence="10">
    <location>
        <begin position="49"/>
        <end position="72"/>
    </location>
</feature>
<sequence length="436" mass="45891">MQIVLKELRLTLALALPMVVAQVSQMLIGITDAAMIGRVGTVELAASAFSGGVFGLFYVAGIGLLIPVGVFTARDHGAGDDAGCAAWLKHGKAVALVAGTGCAGLMAALTPWLHRFGQPAEVVAVVKPFYLLYALSLIPVFYFQVQRQYLDALGRPWVGTTIMLADVALNALLNWGLIWGHWGLPALGLTGAGVATLTVRVLAVATIAFWLRRERPAQGGWERARFREMLHMGVPASGSLLFECGAFSAAMLMMGWLGATALAAHQVALSCAAFTFMFPLGLSMATSIRISKARGEGRMEALRPIGFGSLGFTSLLMLAFAVVFGFGGTVLARGFTPDPAVVALAAQLLVVAAIFQLFDGGQVVSVAALRGLTDVKVPTVITFIAYWVVSLPLAYVLAFHTRLGAIGVWAGLASGLACAAVLLAWRFRGLTRSRAA</sequence>
<comment type="caution">
    <text evidence="11">The sequence shown here is derived from an EMBL/GenBank/DDBJ whole genome shotgun (WGS) entry which is preliminary data.</text>
</comment>
<dbReference type="RefSeq" id="WP_129046137.1">
    <property type="nucleotide sequence ID" value="NZ_SDHX01000001.1"/>
</dbReference>
<dbReference type="InterPro" id="IPR002528">
    <property type="entry name" value="MATE_fam"/>
</dbReference>
<dbReference type="InterPro" id="IPR048279">
    <property type="entry name" value="MdtK-like"/>
</dbReference>
<accession>A0A4Q1C799</accession>
<evidence type="ECO:0000256" key="9">
    <source>
        <dbReference type="ARBA" id="ARBA00031636"/>
    </source>
</evidence>
<dbReference type="PIRSF" id="PIRSF006603">
    <property type="entry name" value="DinF"/>
    <property type="match status" value="1"/>
</dbReference>
<feature type="transmembrane region" description="Helical" evidence="10">
    <location>
        <begin position="406"/>
        <end position="425"/>
    </location>
</feature>
<feature type="transmembrane region" description="Helical" evidence="10">
    <location>
        <begin position="263"/>
        <end position="285"/>
    </location>
</feature>
<feature type="transmembrane region" description="Helical" evidence="10">
    <location>
        <begin position="125"/>
        <end position="145"/>
    </location>
</feature>
<evidence type="ECO:0000256" key="1">
    <source>
        <dbReference type="ARBA" id="ARBA00004651"/>
    </source>
</evidence>
<keyword evidence="3" id="KW-0050">Antiport</keyword>
<keyword evidence="8 10" id="KW-0472">Membrane</keyword>
<evidence type="ECO:0000256" key="8">
    <source>
        <dbReference type="ARBA" id="ARBA00023136"/>
    </source>
</evidence>
<evidence type="ECO:0000256" key="3">
    <source>
        <dbReference type="ARBA" id="ARBA00022449"/>
    </source>
</evidence>
<keyword evidence="7" id="KW-0406">Ion transport</keyword>
<evidence type="ECO:0000256" key="7">
    <source>
        <dbReference type="ARBA" id="ARBA00023065"/>
    </source>
</evidence>
<evidence type="ECO:0000256" key="2">
    <source>
        <dbReference type="ARBA" id="ARBA00022448"/>
    </source>
</evidence>
<feature type="transmembrane region" description="Helical" evidence="10">
    <location>
        <begin position="339"/>
        <end position="358"/>
    </location>
</feature>
<evidence type="ECO:0000256" key="4">
    <source>
        <dbReference type="ARBA" id="ARBA00022475"/>
    </source>
</evidence>
<protein>
    <recommendedName>
        <fullName evidence="9">Multidrug-efflux transporter</fullName>
    </recommendedName>
</protein>
<dbReference type="PANTHER" id="PTHR43298:SF2">
    <property type="entry name" value="FMN_FAD EXPORTER YEEO-RELATED"/>
    <property type="match status" value="1"/>
</dbReference>
<dbReference type="CDD" id="cd13131">
    <property type="entry name" value="MATE_NorM_like"/>
    <property type="match status" value="1"/>
</dbReference>
<dbReference type="Proteomes" id="UP000290218">
    <property type="component" value="Unassembled WGS sequence"/>
</dbReference>
<keyword evidence="2" id="KW-0813">Transport</keyword>
<dbReference type="OrthoDB" id="9780160at2"/>
<evidence type="ECO:0000313" key="11">
    <source>
        <dbReference type="EMBL" id="RXK54774.1"/>
    </source>
</evidence>
<feature type="transmembrane region" description="Helical" evidence="10">
    <location>
        <begin position="93"/>
        <end position="113"/>
    </location>
</feature>
<name>A0A4Q1C799_9BACT</name>
<feature type="transmembrane region" description="Helical" evidence="10">
    <location>
        <begin position="232"/>
        <end position="257"/>
    </location>
</feature>
<feature type="transmembrane region" description="Helical" evidence="10">
    <location>
        <begin position="305"/>
        <end position="327"/>
    </location>
</feature>
<dbReference type="NCBIfam" id="TIGR00797">
    <property type="entry name" value="matE"/>
    <property type="match status" value="1"/>
</dbReference>
<reference evidence="11 12" key="1">
    <citation type="submission" date="2019-01" db="EMBL/GenBank/DDBJ databases">
        <title>Lacunisphaera sp. strain TWA-58.</title>
        <authorList>
            <person name="Chen W.-M."/>
        </authorList>
    </citation>
    <scope>NUCLEOTIDE SEQUENCE [LARGE SCALE GENOMIC DNA]</scope>
    <source>
        <strain evidence="11 12">TWA-58</strain>
    </source>
</reference>
<dbReference type="PANTHER" id="PTHR43298">
    <property type="entry name" value="MULTIDRUG RESISTANCE PROTEIN NORM-RELATED"/>
    <property type="match status" value="1"/>
</dbReference>
<dbReference type="AlphaFoldDB" id="A0A4Q1C799"/>
<organism evidence="11 12">
    <name type="scientific">Oleiharenicola lentus</name>
    <dbReference type="NCBI Taxonomy" id="2508720"/>
    <lineage>
        <taxon>Bacteria</taxon>
        <taxon>Pseudomonadati</taxon>
        <taxon>Verrucomicrobiota</taxon>
        <taxon>Opitutia</taxon>
        <taxon>Opitutales</taxon>
        <taxon>Opitutaceae</taxon>
        <taxon>Oleiharenicola</taxon>
    </lineage>
</organism>
<dbReference type="GO" id="GO:0015297">
    <property type="term" value="F:antiporter activity"/>
    <property type="evidence" value="ECO:0007669"/>
    <property type="project" value="UniProtKB-KW"/>
</dbReference>
<evidence type="ECO:0000256" key="6">
    <source>
        <dbReference type="ARBA" id="ARBA00022989"/>
    </source>
</evidence>
<comment type="subcellular location">
    <subcellularLocation>
        <location evidence="1">Cell membrane</location>
        <topology evidence="1">Multi-pass membrane protein</topology>
    </subcellularLocation>
</comment>
<keyword evidence="5 10" id="KW-0812">Transmembrane</keyword>
<feature type="transmembrane region" description="Helical" evidence="10">
    <location>
        <begin position="184"/>
        <end position="211"/>
    </location>
</feature>
<dbReference type="GO" id="GO:0006811">
    <property type="term" value="P:monoatomic ion transport"/>
    <property type="evidence" value="ECO:0007669"/>
    <property type="project" value="UniProtKB-KW"/>
</dbReference>
<evidence type="ECO:0000256" key="10">
    <source>
        <dbReference type="SAM" id="Phobius"/>
    </source>
</evidence>